<sequence length="115" mass="12246">MSRSDLPEPPVRAPPVEPPRRGLVPPPRQQSENDARAGVEGKRCSGGADRREAERLGVLEADRDSGSVVELRVRVRCFVGVSGESEGVSDEAFEALDCWICVAVCASHGVCFGGV</sequence>
<accession>A0ACC0HP57</accession>
<comment type="caution">
    <text evidence="1">The sequence shown here is derived from an EMBL/GenBank/DDBJ whole genome shotgun (WGS) entry which is preliminary data.</text>
</comment>
<keyword evidence="2" id="KW-1185">Reference proteome</keyword>
<evidence type="ECO:0000313" key="2">
    <source>
        <dbReference type="Proteomes" id="UP001060215"/>
    </source>
</evidence>
<proteinExistence type="predicted"/>
<dbReference type="Proteomes" id="UP001060215">
    <property type="component" value="Chromosome 4"/>
</dbReference>
<name>A0ACC0HP57_9ERIC</name>
<evidence type="ECO:0000313" key="1">
    <source>
        <dbReference type="EMBL" id="KAI8013751.1"/>
    </source>
</evidence>
<gene>
    <name evidence="1" type="ORF">LOK49_LG05G02710</name>
</gene>
<protein>
    <submittedName>
        <fullName evidence="1">Uncharacterized protein</fullName>
    </submittedName>
</protein>
<organism evidence="1 2">
    <name type="scientific">Camellia lanceoleosa</name>
    <dbReference type="NCBI Taxonomy" id="1840588"/>
    <lineage>
        <taxon>Eukaryota</taxon>
        <taxon>Viridiplantae</taxon>
        <taxon>Streptophyta</taxon>
        <taxon>Embryophyta</taxon>
        <taxon>Tracheophyta</taxon>
        <taxon>Spermatophyta</taxon>
        <taxon>Magnoliopsida</taxon>
        <taxon>eudicotyledons</taxon>
        <taxon>Gunneridae</taxon>
        <taxon>Pentapetalae</taxon>
        <taxon>asterids</taxon>
        <taxon>Ericales</taxon>
        <taxon>Theaceae</taxon>
        <taxon>Camellia</taxon>
    </lineage>
</organism>
<reference evidence="1 2" key="1">
    <citation type="journal article" date="2022" name="Plant J.">
        <title>Chromosome-level genome of Camellia lanceoleosa provides a valuable resource for understanding genome evolution and self-incompatibility.</title>
        <authorList>
            <person name="Gong W."/>
            <person name="Xiao S."/>
            <person name="Wang L."/>
            <person name="Liao Z."/>
            <person name="Chang Y."/>
            <person name="Mo W."/>
            <person name="Hu G."/>
            <person name="Li W."/>
            <person name="Zhao G."/>
            <person name="Zhu H."/>
            <person name="Hu X."/>
            <person name="Ji K."/>
            <person name="Xiang X."/>
            <person name="Song Q."/>
            <person name="Yuan D."/>
            <person name="Jin S."/>
            <person name="Zhang L."/>
        </authorList>
    </citation>
    <scope>NUCLEOTIDE SEQUENCE [LARGE SCALE GENOMIC DNA]</scope>
    <source>
        <strain evidence="1">SQ_2022a</strain>
    </source>
</reference>
<dbReference type="EMBL" id="CM045761">
    <property type="protein sequence ID" value="KAI8013751.1"/>
    <property type="molecule type" value="Genomic_DNA"/>
</dbReference>